<gene>
    <name evidence="1" type="ORF">SAMN05421743_11150</name>
</gene>
<dbReference type="Proteomes" id="UP000198584">
    <property type="component" value="Unassembled WGS sequence"/>
</dbReference>
<protein>
    <submittedName>
        <fullName evidence="1">Uncharacterized protein</fullName>
    </submittedName>
</protein>
<keyword evidence="2" id="KW-1185">Reference proteome</keyword>
<sequence>MESKDYPLTSLGYLSIITHIQIKMLSKYVEGNEYAADHL</sequence>
<reference evidence="1 2" key="1">
    <citation type="submission" date="2016-10" db="EMBL/GenBank/DDBJ databases">
        <authorList>
            <person name="de Groot N.N."/>
        </authorList>
    </citation>
    <scope>NUCLEOTIDE SEQUENCE [LARGE SCALE GENOMIC DNA]</scope>
    <source>
        <strain evidence="1 2">CCM7597</strain>
    </source>
</reference>
<proteinExistence type="predicted"/>
<dbReference type="EMBL" id="FNQR01000011">
    <property type="protein sequence ID" value="SEA95281.1"/>
    <property type="molecule type" value="Genomic_DNA"/>
</dbReference>
<name>A0A1H4FDM6_9BACI</name>
<organism evidence="1 2">
    <name type="scientific">Thalassobacillus cyri</name>
    <dbReference type="NCBI Taxonomy" id="571932"/>
    <lineage>
        <taxon>Bacteria</taxon>
        <taxon>Bacillati</taxon>
        <taxon>Bacillota</taxon>
        <taxon>Bacilli</taxon>
        <taxon>Bacillales</taxon>
        <taxon>Bacillaceae</taxon>
        <taxon>Thalassobacillus</taxon>
    </lineage>
</organism>
<accession>A0A1H4FDM6</accession>
<evidence type="ECO:0000313" key="2">
    <source>
        <dbReference type="Proteomes" id="UP000198584"/>
    </source>
</evidence>
<dbReference type="STRING" id="571932.SAMN05421743_11150"/>
<dbReference type="AlphaFoldDB" id="A0A1H4FDM6"/>
<evidence type="ECO:0000313" key="1">
    <source>
        <dbReference type="EMBL" id="SEA95281.1"/>
    </source>
</evidence>